<dbReference type="PROSITE" id="PS51257">
    <property type="entry name" value="PROKAR_LIPOPROTEIN"/>
    <property type="match status" value="1"/>
</dbReference>
<name>A0ABV6LKM1_9BACI</name>
<evidence type="ECO:0000313" key="9">
    <source>
        <dbReference type="Proteomes" id="UP001589836"/>
    </source>
</evidence>
<proteinExistence type="inferred from homology"/>
<keyword evidence="5" id="KW-0175">Coiled coil</keyword>
<dbReference type="InterPro" id="IPR006128">
    <property type="entry name" value="Lipoprotein_PsaA-like"/>
</dbReference>
<feature type="signal peptide" evidence="7">
    <location>
        <begin position="1"/>
        <end position="19"/>
    </location>
</feature>
<dbReference type="EMBL" id="JBHLTP010000003">
    <property type="protein sequence ID" value="MFC0522936.1"/>
    <property type="molecule type" value="Genomic_DNA"/>
</dbReference>
<dbReference type="PANTHER" id="PTHR42953:SF3">
    <property type="entry name" value="HIGH-AFFINITY ZINC UPTAKE SYSTEM PROTEIN ZNUA"/>
    <property type="match status" value="1"/>
</dbReference>
<evidence type="ECO:0000256" key="2">
    <source>
        <dbReference type="ARBA" id="ARBA00022448"/>
    </source>
</evidence>
<dbReference type="SUPFAM" id="SSF53807">
    <property type="entry name" value="Helical backbone' metal receptor"/>
    <property type="match status" value="1"/>
</dbReference>
<feature type="coiled-coil region" evidence="5">
    <location>
        <begin position="184"/>
        <end position="215"/>
    </location>
</feature>
<feature type="region of interest" description="Disordered" evidence="6">
    <location>
        <begin position="24"/>
        <end position="54"/>
    </location>
</feature>
<dbReference type="PRINTS" id="PR00690">
    <property type="entry name" value="ADHESNFAMILY"/>
</dbReference>
<gene>
    <name evidence="8" type="ORF">ACFFGV_04935</name>
</gene>
<evidence type="ECO:0000256" key="5">
    <source>
        <dbReference type="SAM" id="Coils"/>
    </source>
</evidence>
<dbReference type="PANTHER" id="PTHR42953">
    <property type="entry name" value="HIGH-AFFINITY ZINC UPTAKE SYSTEM PROTEIN ZNUA-RELATED"/>
    <property type="match status" value="1"/>
</dbReference>
<evidence type="ECO:0000313" key="8">
    <source>
        <dbReference type="EMBL" id="MFC0522936.1"/>
    </source>
</evidence>
<protein>
    <submittedName>
        <fullName evidence="8">Metal ABC transporter solute-binding protein, Zn/Mn family</fullName>
    </submittedName>
</protein>
<dbReference type="Gene3D" id="3.40.50.1980">
    <property type="entry name" value="Nitrogenase molybdenum iron protein domain"/>
    <property type="match status" value="2"/>
</dbReference>
<evidence type="ECO:0000256" key="4">
    <source>
        <dbReference type="RuleBase" id="RU003512"/>
    </source>
</evidence>
<feature type="compositionally biased region" description="Basic and acidic residues" evidence="6">
    <location>
        <begin position="39"/>
        <end position="54"/>
    </location>
</feature>
<sequence length="314" mass="34872">MTRKIFVLFILSIMIGVLAACSGQDEDNSAEDSSNMESASEKETSENSKSKNEDGNLTVAVSVVPQATFVEKVAGDNVDIVTMIPPGNSPANYEPTPNLMNKFSDSDIYFSIGVPTEQANILSQKDLNDDIQVVNLADAASEQYEERQFPSGGRDPHVWMSPKRVQVMVDKIAEVLGEADPGNKELYEENAKEYSNKLEQVDKELEDTLAQLDDRTFIVYHPAFGYFAKDYDLEMVSLQKAGKEASPKQMEEIIDLAKEKNIKAIFYQKEISSEQAEAVAEEINGDTKEISPLNPDYINNLKNMAETFKKVLGS</sequence>
<feature type="chain" id="PRO_5046083984" evidence="7">
    <location>
        <begin position="20"/>
        <end position="314"/>
    </location>
</feature>
<evidence type="ECO:0000256" key="7">
    <source>
        <dbReference type="SAM" id="SignalP"/>
    </source>
</evidence>
<organism evidence="8 9">
    <name type="scientific">Pontibacillus salicampi</name>
    <dbReference type="NCBI Taxonomy" id="1449801"/>
    <lineage>
        <taxon>Bacteria</taxon>
        <taxon>Bacillati</taxon>
        <taxon>Bacillota</taxon>
        <taxon>Bacilli</taxon>
        <taxon>Bacillales</taxon>
        <taxon>Bacillaceae</taxon>
        <taxon>Pontibacillus</taxon>
    </lineage>
</organism>
<comment type="caution">
    <text evidence="8">The sequence shown here is derived from an EMBL/GenBank/DDBJ whole genome shotgun (WGS) entry which is preliminary data.</text>
</comment>
<dbReference type="RefSeq" id="WP_377345458.1">
    <property type="nucleotide sequence ID" value="NZ_JBHLTP010000003.1"/>
</dbReference>
<comment type="similarity">
    <text evidence="1 4">Belongs to the bacterial solute-binding protein 9 family.</text>
</comment>
<keyword evidence="3 7" id="KW-0732">Signal</keyword>
<dbReference type="InterPro" id="IPR006127">
    <property type="entry name" value="ZnuA-like"/>
</dbReference>
<dbReference type="Pfam" id="PF01297">
    <property type="entry name" value="ZnuA"/>
    <property type="match status" value="1"/>
</dbReference>
<reference evidence="8 9" key="1">
    <citation type="submission" date="2024-09" db="EMBL/GenBank/DDBJ databases">
        <authorList>
            <person name="Sun Q."/>
            <person name="Mori K."/>
        </authorList>
    </citation>
    <scope>NUCLEOTIDE SEQUENCE [LARGE SCALE GENOMIC DNA]</scope>
    <source>
        <strain evidence="8 9">NCAIM B.02529</strain>
    </source>
</reference>
<evidence type="ECO:0000256" key="3">
    <source>
        <dbReference type="ARBA" id="ARBA00022729"/>
    </source>
</evidence>
<dbReference type="Proteomes" id="UP001589836">
    <property type="component" value="Unassembled WGS sequence"/>
</dbReference>
<evidence type="ECO:0000256" key="6">
    <source>
        <dbReference type="SAM" id="MobiDB-lite"/>
    </source>
</evidence>
<evidence type="ECO:0000256" key="1">
    <source>
        <dbReference type="ARBA" id="ARBA00011028"/>
    </source>
</evidence>
<keyword evidence="2 4" id="KW-0813">Transport</keyword>
<dbReference type="InterPro" id="IPR050492">
    <property type="entry name" value="Bact_metal-bind_prot9"/>
</dbReference>
<keyword evidence="9" id="KW-1185">Reference proteome</keyword>
<accession>A0ABV6LKM1</accession>